<proteinExistence type="inferred from homology"/>
<evidence type="ECO:0000256" key="2">
    <source>
        <dbReference type="ARBA" id="ARBA00022741"/>
    </source>
</evidence>
<dbReference type="NCBIfam" id="TIGR00231">
    <property type="entry name" value="small_GTP"/>
    <property type="match status" value="1"/>
</dbReference>
<organism evidence="4">
    <name type="scientific">Arcella intermedia</name>
    <dbReference type="NCBI Taxonomy" id="1963864"/>
    <lineage>
        <taxon>Eukaryota</taxon>
        <taxon>Amoebozoa</taxon>
        <taxon>Tubulinea</taxon>
        <taxon>Elardia</taxon>
        <taxon>Arcellinida</taxon>
        <taxon>Sphaerothecina</taxon>
        <taxon>Arcellidae</taxon>
        <taxon>Arcella</taxon>
    </lineage>
</organism>
<accession>A0A6B2LK54</accession>
<evidence type="ECO:0000313" key="4">
    <source>
        <dbReference type="EMBL" id="NDV37200.1"/>
    </source>
</evidence>
<dbReference type="SMART" id="SM00173">
    <property type="entry name" value="RAS"/>
    <property type="match status" value="1"/>
</dbReference>
<sequence length="183" mass="19877">MIGKTSLVRSYATAEFPGPYTPTASDTYSVNVLVATKPITFSISDTGGKEEYDQLRIIAYPNTDIFLCCFSVDSPDSFEHVRSKWFPELSSHCPTAPILLVGTKMDLAADEQTVVRLKKEGHAGPVTREQALAMVQDIGALSYVPCSSVTRQGVKEVFDAAIRALSAPSKPKNGPKDEKCCLQ</sequence>
<comment type="similarity">
    <text evidence="1">Belongs to the small GTPase superfamily. Rho family.</text>
</comment>
<dbReference type="PROSITE" id="PS51419">
    <property type="entry name" value="RAB"/>
    <property type="match status" value="1"/>
</dbReference>
<keyword evidence="3" id="KW-0342">GTP-binding</keyword>
<dbReference type="CDD" id="cd00157">
    <property type="entry name" value="Rho"/>
    <property type="match status" value="1"/>
</dbReference>
<dbReference type="FunFam" id="3.40.50.300:FF:001179">
    <property type="entry name" value="Rho family GTPase"/>
    <property type="match status" value="1"/>
</dbReference>
<dbReference type="InterPro" id="IPR027417">
    <property type="entry name" value="P-loop_NTPase"/>
</dbReference>
<dbReference type="InterPro" id="IPR005225">
    <property type="entry name" value="Small_GTP-bd"/>
</dbReference>
<dbReference type="InterPro" id="IPR003578">
    <property type="entry name" value="Small_GTPase_Rho"/>
</dbReference>
<name>A0A6B2LK54_9EUKA</name>
<protein>
    <submittedName>
        <fullName evidence="4">Uncharacterized protein</fullName>
    </submittedName>
</protein>
<dbReference type="PRINTS" id="PR00449">
    <property type="entry name" value="RASTRNSFRMNG"/>
</dbReference>
<dbReference type="PROSITE" id="PS51421">
    <property type="entry name" value="RAS"/>
    <property type="match status" value="1"/>
</dbReference>
<dbReference type="AlphaFoldDB" id="A0A6B2LK54"/>
<keyword evidence="2" id="KW-0547">Nucleotide-binding</keyword>
<dbReference type="InterPro" id="IPR001806">
    <property type="entry name" value="Small_GTPase"/>
</dbReference>
<dbReference type="GO" id="GO:0003924">
    <property type="term" value="F:GTPase activity"/>
    <property type="evidence" value="ECO:0007669"/>
    <property type="project" value="InterPro"/>
</dbReference>
<dbReference type="Gene3D" id="3.40.50.300">
    <property type="entry name" value="P-loop containing nucleotide triphosphate hydrolases"/>
    <property type="match status" value="1"/>
</dbReference>
<dbReference type="GO" id="GO:0005525">
    <property type="term" value="F:GTP binding"/>
    <property type="evidence" value="ECO:0007669"/>
    <property type="project" value="UniProtKB-KW"/>
</dbReference>
<dbReference type="PROSITE" id="PS51420">
    <property type="entry name" value="RHO"/>
    <property type="match status" value="1"/>
</dbReference>
<dbReference type="EMBL" id="GIBP01008231">
    <property type="protein sequence ID" value="NDV37200.1"/>
    <property type="molecule type" value="Transcribed_RNA"/>
</dbReference>
<evidence type="ECO:0000256" key="3">
    <source>
        <dbReference type="ARBA" id="ARBA00023134"/>
    </source>
</evidence>
<evidence type="ECO:0000256" key="1">
    <source>
        <dbReference type="ARBA" id="ARBA00010142"/>
    </source>
</evidence>
<reference evidence="4" key="1">
    <citation type="journal article" date="2020" name="J. Eukaryot. Microbiol.">
        <title>De novo Sequencing, Assembly and Annotation of the Transcriptome for the Free-Living Testate Amoeba Arcella intermedia.</title>
        <authorList>
            <person name="Ribeiro G.M."/>
            <person name="Porfirio-Sousa A.L."/>
            <person name="Maurer-Alcala X.X."/>
            <person name="Katz L.A."/>
            <person name="Lahr D.J.G."/>
        </authorList>
    </citation>
    <scope>NUCLEOTIDE SEQUENCE</scope>
</reference>
<dbReference type="SMART" id="SM00175">
    <property type="entry name" value="RAB"/>
    <property type="match status" value="1"/>
</dbReference>
<dbReference type="Pfam" id="PF00071">
    <property type="entry name" value="Ras"/>
    <property type="match status" value="1"/>
</dbReference>
<dbReference type="PANTHER" id="PTHR24072">
    <property type="entry name" value="RHO FAMILY GTPASE"/>
    <property type="match status" value="1"/>
</dbReference>
<dbReference type="SUPFAM" id="SSF52540">
    <property type="entry name" value="P-loop containing nucleoside triphosphate hydrolases"/>
    <property type="match status" value="1"/>
</dbReference>
<dbReference type="SMART" id="SM00174">
    <property type="entry name" value="RHO"/>
    <property type="match status" value="1"/>
</dbReference>
<dbReference type="GO" id="GO:0007264">
    <property type="term" value="P:small GTPase-mediated signal transduction"/>
    <property type="evidence" value="ECO:0007669"/>
    <property type="project" value="InterPro"/>
</dbReference>